<dbReference type="Proteomes" id="UP000719766">
    <property type="component" value="Unassembled WGS sequence"/>
</dbReference>
<dbReference type="Gene3D" id="3.40.50.261">
    <property type="entry name" value="Succinyl-CoA synthetase domains"/>
    <property type="match status" value="1"/>
</dbReference>
<dbReference type="Pfam" id="PF16114">
    <property type="entry name" value="Citrate_bind"/>
    <property type="match status" value="1"/>
</dbReference>
<dbReference type="GO" id="GO:0005838">
    <property type="term" value="C:proteasome regulatory particle"/>
    <property type="evidence" value="ECO:0007669"/>
    <property type="project" value="TreeGrafter"/>
</dbReference>
<feature type="domain" description="26S proteasome regulatory subunit Rpn7 N-terminal" evidence="3">
    <location>
        <begin position="1157"/>
        <end position="1302"/>
    </location>
</feature>
<feature type="coiled-coil region" evidence="2">
    <location>
        <begin position="1159"/>
        <end position="1190"/>
    </location>
</feature>
<gene>
    <name evidence="6" type="ORF">HD556DRAFT_1310082</name>
</gene>
<keyword evidence="6" id="KW-0647">Proteasome</keyword>
<keyword evidence="2" id="KW-0175">Coiled coil</keyword>
<dbReference type="InterPro" id="IPR016102">
    <property type="entry name" value="Succinyl-CoA_synth-like"/>
</dbReference>
<dbReference type="PANTHER" id="PTHR14145:SF1">
    <property type="entry name" value="26S PROTEASOME NON-ATPASE REGULATORY SUBUNIT 6"/>
    <property type="match status" value="1"/>
</dbReference>
<feature type="domain" description="ATP-citrate synthase citrate-binding" evidence="4">
    <location>
        <begin position="949"/>
        <end position="1002"/>
    </location>
</feature>
<proteinExistence type="inferred from homology"/>
<evidence type="ECO:0000259" key="3">
    <source>
        <dbReference type="Pfam" id="PF10602"/>
    </source>
</evidence>
<name>A0A9P7AK66_9AGAM</name>
<dbReference type="EMBL" id="JABBWE010000044">
    <property type="protein sequence ID" value="KAG1791207.1"/>
    <property type="molecule type" value="Genomic_DNA"/>
</dbReference>
<dbReference type="GO" id="GO:0043161">
    <property type="term" value="P:proteasome-mediated ubiquitin-dependent protein catabolic process"/>
    <property type="evidence" value="ECO:0007669"/>
    <property type="project" value="TreeGrafter"/>
</dbReference>
<feature type="domain" description="PI4-kinase N-terminal" evidence="5">
    <location>
        <begin position="583"/>
        <end position="742"/>
    </location>
</feature>
<dbReference type="InterPro" id="IPR019585">
    <property type="entry name" value="Rpn7/CSN1"/>
</dbReference>
<dbReference type="PANTHER" id="PTHR14145">
    <property type="entry name" value="26S PROTESOME SUBUNIT 6"/>
    <property type="match status" value="1"/>
</dbReference>
<protein>
    <submittedName>
        <fullName evidence="6">26S proteasome subunit RPN7-domain-containing protein</fullName>
    </submittedName>
</protein>
<dbReference type="Gene3D" id="1.25.40.570">
    <property type="match status" value="1"/>
</dbReference>
<keyword evidence="7" id="KW-1185">Reference proteome</keyword>
<evidence type="ECO:0000313" key="7">
    <source>
        <dbReference type="Proteomes" id="UP000719766"/>
    </source>
</evidence>
<evidence type="ECO:0000256" key="1">
    <source>
        <dbReference type="ARBA" id="ARBA00006209"/>
    </source>
</evidence>
<comment type="similarity">
    <text evidence="1">Belongs to the PI3/PI4-kinase family. Type III PI4K subfamily.</text>
</comment>
<dbReference type="OrthoDB" id="10264149at2759"/>
<evidence type="ECO:0000256" key="2">
    <source>
        <dbReference type="SAM" id="Coils"/>
    </source>
</evidence>
<comment type="caution">
    <text evidence="6">The sequence shown here is derived from an EMBL/GenBank/DDBJ whole genome shotgun (WGS) entry which is preliminary data.</text>
</comment>
<accession>A0A9P7AK66</accession>
<evidence type="ECO:0000259" key="5">
    <source>
        <dbReference type="Pfam" id="PF19274"/>
    </source>
</evidence>
<dbReference type="RefSeq" id="XP_041158092.1">
    <property type="nucleotide sequence ID" value="XM_041300366.1"/>
</dbReference>
<dbReference type="InterPro" id="IPR045495">
    <property type="entry name" value="PI4K_N"/>
</dbReference>
<dbReference type="Pfam" id="PF10602">
    <property type="entry name" value="RPN7"/>
    <property type="match status" value="1"/>
</dbReference>
<sequence length="1386" mass="155232">MTHFVASCLSTFEFAFITKKRAPPPLTAAAKCLALCIKLSLGDDTIMFNMYSLLNYIAATSKEISESSSSNQLLSNPLYASSITSPNDNTLKPTHEAAIVYNLVDLALVAPEESYIDVARAFLPINRATNLEDSRFSNNMVLAAQTRLARELDQRPDLYDIYLVELLTLFGDKGVAIQNVATYDRHVKTEEMIEQLVPSLLPIEALITHPDYSPHLEKGAMTWLMPALAKIATKTPTLVLENAHHAASEIEYSTLIRYEHAHSVISKHRSFLARHIPHRASAIRSLSPGQAIFLLMMLDVESMRSAAGLPSSLVSYFMNGSLNRQSYLIVMRGCMGEMDSQAVEQALPAHLSEELHKLLVASTHRISCAWNIAAKYLFNLITSFPSLMCDPPLVYAILERLTLLRHACKNEFTDEYNPVYEFHSECTGITLQLMDDYKLQRNANMWFELTLSRAPIKLQSTLQKYLVATQPLIGADSAELGASVTETFAKALGPVHRQLSYQTGSLIVHPLLLANLRTNVIFQGRLLVCGLRLAARKNQDSLDKVAPQMQCTGVQPFKDKMADTMNDIWNKRSSLTVQDLQLLPFEVFTPSVVAAGIETWTWVIAERPNMEVVIMCKVLASWFGTVKEGKGVFSASSNCDDPFYHPIGYSPTNKDEIDRATTHAHWLLLPHTLVLQMLFSRLQAARYCRSTVMFLIQRLVLRSARAHKLFSTHPLARELPYTFLLFGLETLKSSHLDAVDRVCPGQHVTNRPVFIGTQGQHLMLHSCDRDSETVHFLLFIKAIALFSADQHDEANLLLKELGCPNADDRTCCIVEGSASYSQWSWSGTLTNVSDGILENNHFGNNLLFIKLSGHRTSQMRQNSARLRASYHSSQSEFSCLRYREIYASILILRTSHFRLIYTSKWEYSSTRKKCDDDYRFVLDAHFGDTQAIELNPPPYFGYQSKHAPASYKTQLMAHKAKIYVRRGGPNWQEGFQATRLLGESLGVPIRVFGPDTHITKIMPGHPPSCARLWGNRRSTTARHHTERLMSHITHNLVAFSTSLELCLRRSSKASYEPRAARTSQISIQPFAPKLSMRATASHQRHSPSRLAPGPFAVAVAHYGLTVGAEEIIPIPNLSHPQHLFTLISPMLGQFHDNARKQLLEVIMADSALTPHSALLESMEKDNEEELRKLDERLAEAEKQEGESEISDALKARANHLTQIGGKEGAVAAQKLALVKTPGLGSRIDMVLTLIRLGFFFGNNGPITENLPKAKRFIKEGGDWDRRNHLKVYRGLRMTSIRQLKAGSALLLNALSTFTATELNLITAPEVISVLPEIPILGDLLNNLYDCHSSSHSRPLGRHIFYPCDSFCLMPATMYERCASWHTANFWSPTAVLLLKVLVVHCK</sequence>
<dbReference type="GeneID" id="64594130"/>
<dbReference type="InterPro" id="IPR045135">
    <property type="entry name" value="Rpn7_N"/>
</dbReference>
<reference evidence="6" key="1">
    <citation type="journal article" date="2020" name="New Phytol.">
        <title>Comparative genomics reveals dynamic genome evolution in host specialist ectomycorrhizal fungi.</title>
        <authorList>
            <person name="Lofgren L.A."/>
            <person name="Nguyen N.H."/>
            <person name="Vilgalys R."/>
            <person name="Ruytinx J."/>
            <person name="Liao H.L."/>
            <person name="Branco S."/>
            <person name="Kuo A."/>
            <person name="LaButti K."/>
            <person name="Lipzen A."/>
            <person name="Andreopoulos W."/>
            <person name="Pangilinan J."/>
            <person name="Riley R."/>
            <person name="Hundley H."/>
            <person name="Na H."/>
            <person name="Barry K."/>
            <person name="Grigoriev I.V."/>
            <person name="Stajich J.E."/>
            <person name="Kennedy P.G."/>
        </authorList>
    </citation>
    <scope>NUCLEOTIDE SEQUENCE</scope>
    <source>
        <strain evidence="6">S12</strain>
    </source>
</reference>
<organism evidence="6 7">
    <name type="scientific">Suillus plorans</name>
    <dbReference type="NCBI Taxonomy" id="116603"/>
    <lineage>
        <taxon>Eukaryota</taxon>
        <taxon>Fungi</taxon>
        <taxon>Dikarya</taxon>
        <taxon>Basidiomycota</taxon>
        <taxon>Agaricomycotina</taxon>
        <taxon>Agaricomycetes</taxon>
        <taxon>Agaricomycetidae</taxon>
        <taxon>Boletales</taxon>
        <taxon>Suillineae</taxon>
        <taxon>Suillaceae</taxon>
        <taxon>Suillus</taxon>
    </lineage>
</organism>
<evidence type="ECO:0000313" key="6">
    <source>
        <dbReference type="EMBL" id="KAG1791207.1"/>
    </source>
</evidence>
<dbReference type="InterPro" id="IPR032263">
    <property type="entry name" value="Citrate-bd"/>
</dbReference>
<evidence type="ECO:0000259" key="4">
    <source>
        <dbReference type="Pfam" id="PF16114"/>
    </source>
</evidence>
<dbReference type="Pfam" id="PF19274">
    <property type="entry name" value="PI4K_N"/>
    <property type="match status" value="1"/>
</dbReference>